<dbReference type="GO" id="GO:0003700">
    <property type="term" value="F:DNA-binding transcription factor activity"/>
    <property type="evidence" value="ECO:0007669"/>
    <property type="project" value="TreeGrafter"/>
</dbReference>
<dbReference type="InterPro" id="IPR050109">
    <property type="entry name" value="HTH-type_TetR-like_transc_reg"/>
</dbReference>
<organism evidence="4 5">
    <name type="scientific">Bradyrhizobium erythrophlei</name>
    <dbReference type="NCBI Taxonomy" id="1437360"/>
    <lineage>
        <taxon>Bacteria</taxon>
        <taxon>Pseudomonadati</taxon>
        <taxon>Pseudomonadota</taxon>
        <taxon>Alphaproteobacteria</taxon>
        <taxon>Hyphomicrobiales</taxon>
        <taxon>Nitrobacteraceae</taxon>
        <taxon>Bradyrhizobium</taxon>
    </lineage>
</organism>
<dbReference type="InterPro" id="IPR009057">
    <property type="entry name" value="Homeodomain-like_sf"/>
</dbReference>
<keyword evidence="1 2" id="KW-0238">DNA-binding</keyword>
<accession>A0A1M5NXG9</accession>
<dbReference type="InterPro" id="IPR039536">
    <property type="entry name" value="TetR_C_Proteobacteria"/>
</dbReference>
<sequence length="215" mass="22841">MSNTKKRSAAGVGLAPDGPLCDRIIGAAFGTFMAKGYAGTSMLEIATRAKISKRDLYAAFPSKQAVLLACITSRAARMRLPPDLPAPTSCEMLATTLRVFGATVIREVCEPAATSMYRFAIAEAEQSPDVAAALSANRFVNRHALEELLVRAQAAGVLGAGDPPRMMEQYFALLWGDLLVSRLLGAASIPTRVEIERRAAEATAGFLKLYSGGMS</sequence>
<dbReference type="AlphaFoldDB" id="A0A1M5NXG9"/>
<dbReference type="PANTHER" id="PTHR30055">
    <property type="entry name" value="HTH-TYPE TRANSCRIPTIONAL REGULATOR RUTR"/>
    <property type="match status" value="1"/>
</dbReference>
<reference evidence="4 5" key="1">
    <citation type="submission" date="2016-11" db="EMBL/GenBank/DDBJ databases">
        <authorList>
            <person name="Jaros S."/>
            <person name="Januszkiewicz K."/>
            <person name="Wedrychowicz H."/>
        </authorList>
    </citation>
    <scope>NUCLEOTIDE SEQUENCE [LARGE SCALE GENOMIC DNA]</scope>
    <source>
        <strain evidence="4 5">GAS242</strain>
    </source>
</reference>
<dbReference type="InterPro" id="IPR036271">
    <property type="entry name" value="Tet_transcr_reg_TetR-rel_C_sf"/>
</dbReference>
<feature type="DNA-binding region" description="H-T-H motif" evidence="2">
    <location>
        <begin position="41"/>
        <end position="60"/>
    </location>
</feature>
<proteinExistence type="predicted"/>
<dbReference type="Proteomes" id="UP000190675">
    <property type="component" value="Chromosome I"/>
</dbReference>
<dbReference type="InterPro" id="IPR001647">
    <property type="entry name" value="HTH_TetR"/>
</dbReference>
<evidence type="ECO:0000313" key="4">
    <source>
        <dbReference type="EMBL" id="SHG94266.1"/>
    </source>
</evidence>
<dbReference type="InterPro" id="IPR023772">
    <property type="entry name" value="DNA-bd_HTH_TetR-type_CS"/>
</dbReference>
<evidence type="ECO:0000313" key="5">
    <source>
        <dbReference type="Proteomes" id="UP000190675"/>
    </source>
</evidence>
<dbReference type="Gene3D" id="1.10.357.10">
    <property type="entry name" value="Tetracycline Repressor, domain 2"/>
    <property type="match status" value="1"/>
</dbReference>
<evidence type="ECO:0000259" key="3">
    <source>
        <dbReference type="PROSITE" id="PS50977"/>
    </source>
</evidence>
<dbReference type="GO" id="GO:0000976">
    <property type="term" value="F:transcription cis-regulatory region binding"/>
    <property type="evidence" value="ECO:0007669"/>
    <property type="project" value="TreeGrafter"/>
</dbReference>
<gene>
    <name evidence="4" type="ORF">SAMN05444169_4904</name>
</gene>
<dbReference type="PROSITE" id="PS50977">
    <property type="entry name" value="HTH_TETR_2"/>
    <property type="match status" value="1"/>
</dbReference>
<dbReference type="Pfam" id="PF00440">
    <property type="entry name" value="TetR_N"/>
    <property type="match status" value="1"/>
</dbReference>
<dbReference type="PROSITE" id="PS01081">
    <property type="entry name" value="HTH_TETR_1"/>
    <property type="match status" value="1"/>
</dbReference>
<evidence type="ECO:0000256" key="1">
    <source>
        <dbReference type="ARBA" id="ARBA00023125"/>
    </source>
</evidence>
<dbReference type="PANTHER" id="PTHR30055:SF146">
    <property type="entry name" value="HTH-TYPE TRANSCRIPTIONAL DUAL REGULATOR CECR"/>
    <property type="match status" value="1"/>
</dbReference>
<dbReference type="EMBL" id="LT670818">
    <property type="protein sequence ID" value="SHG94266.1"/>
    <property type="molecule type" value="Genomic_DNA"/>
</dbReference>
<dbReference type="Pfam" id="PF14246">
    <property type="entry name" value="TetR_C_7"/>
    <property type="match status" value="1"/>
</dbReference>
<feature type="domain" description="HTH tetR-type" evidence="3">
    <location>
        <begin position="18"/>
        <end position="78"/>
    </location>
</feature>
<dbReference type="PRINTS" id="PR00455">
    <property type="entry name" value="HTHTETR"/>
</dbReference>
<dbReference type="Gene3D" id="1.10.10.60">
    <property type="entry name" value="Homeodomain-like"/>
    <property type="match status" value="1"/>
</dbReference>
<protein>
    <submittedName>
        <fullName evidence="4">Transcriptional regulator, TetR family</fullName>
    </submittedName>
</protein>
<name>A0A1M5NXG9_9BRAD</name>
<evidence type="ECO:0000256" key="2">
    <source>
        <dbReference type="PROSITE-ProRule" id="PRU00335"/>
    </source>
</evidence>
<dbReference type="SUPFAM" id="SSF46689">
    <property type="entry name" value="Homeodomain-like"/>
    <property type="match status" value="1"/>
</dbReference>
<dbReference type="SUPFAM" id="SSF48498">
    <property type="entry name" value="Tetracyclin repressor-like, C-terminal domain"/>
    <property type="match status" value="1"/>
</dbReference>